<dbReference type="SUPFAM" id="SSF82549">
    <property type="entry name" value="DAK1/DegV-like"/>
    <property type="match status" value="1"/>
</dbReference>
<sequence length="278" mass="29994">MVHVVIDSTAQVPAELLQRYKNLHVVPLRVIIGSEEWAENRLHTTELFSLARSKGHHPKTSQPAPGDFISVLKPLIADGHQIIVITLSGGLSGTVGGARAAAQMVESNNIIVVDSGTTAMGMVQMARAALTMAEAGETLESIAQLVENMARLTYTMFVPNTLEYLHKGGRIGGAAALFGTILQIKPLLYLVNGKVAVLDKVRTRPRAVSRMVEELKKQERLAYIGVGYIDCKDEAEAVGRQLKELYPDTPIIMSELGPVLGVHLGPGLIGLIYQEAIS</sequence>
<dbReference type="Gene3D" id="3.30.1180.10">
    <property type="match status" value="1"/>
</dbReference>
<reference evidence="2" key="1">
    <citation type="submission" date="2019-08" db="EMBL/GenBank/DDBJ databases">
        <authorList>
            <person name="Kucharzyk K."/>
            <person name="Murdoch R.W."/>
            <person name="Higgins S."/>
            <person name="Loffler F."/>
        </authorList>
    </citation>
    <scope>NUCLEOTIDE SEQUENCE</scope>
</reference>
<dbReference type="InterPro" id="IPR043168">
    <property type="entry name" value="DegV_C"/>
</dbReference>
<accession>A0A644SV26</accession>
<dbReference type="NCBIfam" id="TIGR00762">
    <property type="entry name" value="DegV"/>
    <property type="match status" value="1"/>
</dbReference>
<dbReference type="Pfam" id="PF02645">
    <property type="entry name" value="DegV"/>
    <property type="match status" value="1"/>
</dbReference>
<comment type="caution">
    <text evidence="2">The sequence shown here is derived from an EMBL/GenBank/DDBJ whole genome shotgun (WGS) entry which is preliminary data.</text>
</comment>
<proteinExistence type="predicted"/>
<dbReference type="Gene3D" id="3.40.50.10170">
    <property type="match status" value="1"/>
</dbReference>
<dbReference type="PROSITE" id="PS51482">
    <property type="entry name" value="DEGV"/>
    <property type="match status" value="1"/>
</dbReference>
<dbReference type="GO" id="GO:0008289">
    <property type="term" value="F:lipid binding"/>
    <property type="evidence" value="ECO:0007669"/>
    <property type="project" value="UniProtKB-KW"/>
</dbReference>
<dbReference type="AlphaFoldDB" id="A0A644SV26"/>
<name>A0A644SV26_9ZZZZ</name>
<dbReference type="InterPro" id="IPR003797">
    <property type="entry name" value="DegV"/>
</dbReference>
<evidence type="ECO:0000313" key="2">
    <source>
        <dbReference type="EMBL" id="MPL58474.1"/>
    </source>
</evidence>
<organism evidence="2">
    <name type="scientific">bioreactor metagenome</name>
    <dbReference type="NCBI Taxonomy" id="1076179"/>
    <lineage>
        <taxon>unclassified sequences</taxon>
        <taxon>metagenomes</taxon>
        <taxon>ecological metagenomes</taxon>
    </lineage>
</organism>
<keyword evidence="1" id="KW-0446">Lipid-binding</keyword>
<dbReference type="InterPro" id="IPR050270">
    <property type="entry name" value="DegV_domain_contain"/>
</dbReference>
<gene>
    <name evidence="2" type="primary">degV_2</name>
    <name evidence="2" type="ORF">SDC9_04007</name>
</gene>
<evidence type="ECO:0000256" key="1">
    <source>
        <dbReference type="ARBA" id="ARBA00023121"/>
    </source>
</evidence>
<dbReference type="EMBL" id="VSSQ01000007">
    <property type="protein sequence ID" value="MPL58474.1"/>
    <property type="molecule type" value="Genomic_DNA"/>
</dbReference>
<dbReference type="PANTHER" id="PTHR33434">
    <property type="entry name" value="DEGV DOMAIN-CONTAINING PROTEIN DR_1986-RELATED"/>
    <property type="match status" value="1"/>
</dbReference>
<protein>
    <submittedName>
        <fullName evidence="2">Protein DegV</fullName>
    </submittedName>
</protein>
<dbReference type="PANTHER" id="PTHR33434:SF2">
    <property type="entry name" value="FATTY ACID-BINDING PROTEIN TM_1468"/>
    <property type="match status" value="1"/>
</dbReference>